<name>A0A1B0G1Z3_GLOMM</name>
<dbReference type="Proteomes" id="UP000092444">
    <property type="component" value="Unassembled WGS sequence"/>
</dbReference>
<sequence>AYTRRRFQVRIRNGIRNGICIFTGKKKHGLGTIVIAALAGPQWLFTEEKLPNVNYNGTANFNAMDDGAFITKYTKSSLWILCTTIQGACTYPIILSFENGISDLYSGQNRTIKLALMQMKMIQFSDNEINLIDHKFLLP</sequence>
<dbReference type="EnsemblMetazoa" id="GMOY007315-RA">
    <property type="protein sequence ID" value="GMOY007315-PA"/>
    <property type="gene ID" value="GMOY007315"/>
</dbReference>
<organism evidence="1 2">
    <name type="scientific">Glossina morsitans morsitans</name>
    <name type="common">Savannah tsetse fly</name>
    <dbReference type="NCBI Taxonomy" id="37546"/>
    <lineage>
        <taxon>Eukaryota</taxon>
        <taxon>Metazoa</taxon>
        <taxon>Ecdysozoa</taxon>
        <taxon>Arthropoda</taxon>
        <taxon>Hexapoda</taxon>
        <taxon>Insecta</taxon>
        <taxon>Pterygota</taxon>
        <taxon>Neoptera</taxon>
        <taxon>Endopterygota</taxon>
        <taxon>Diptera</taxon>
        <taxon>Brachycera</taxon>
        <taxon>Muscomorpha</taxon>
        <taxon>Hippoboscoidea</taxon>
        <taxon>Glossinidae</taxon>
        <taxon>Glossina</taxon>
    </lineage>
</organism>
<evidence type="ECO:0000313" key="1">
    <source>
        <dbReference type="EnsemblMetazoa" id="GMOY007315-PA"/>
    </source>
</evidence>
<dbReference type="STRING" id="37546.A0A1B0G1Z3"/>
<dbReference type="AlphaFoldDB" id="A0A1B0G1Z3"/>
<proteinExistence type="predicted"/>
<accession>A0A1B0G1Z3</accession>
<evidence type="ECO:0000313" key="2">
    <source>
        <dbReference type="Proteomes" id="UP000092444"/>
    </source>
</evidence>
<dbReference type="EMBL" id="CCAG010014872">
    <property type="status" value="NOT_ANNOTATED_CDS"/>
    <property type="molecule type" value="Genomic_DNA"/>
</dbReference>
<protein>
    <submittedName>
        <fullName evidence="1">Uncharacterized protein</fullName>
    </submittedName>
</protein>
<keyword evidence="2" id="KW-1185">Reference proteome</keyword>
<reference evidence="1" key="1">
    <citation type="submission" date="2020-05" db="UniProtKB">
        <authorList>
            <consortium name="EnsemblMetazoa"/>
        </authorList>
    </citation>
    <scope>IDENTIFICATION</scope>
    <source>
        <strain evidence="1">Yale</strain>
    </source>
</reference>